<dbReference type="EMBL" id="JANBPK010000009">
    <property type="protein sequence ID" value="KAJ2936939.1"/>
    <property type="molecule type" value="Genomic_DNA"/>
</dbReference>
<evidence type="ECO:0000313" key="2">
    <source>
        <dbReference type="EMBL" id="KAJ2936939.1"/>
    </source>
</evidence>
<feature type="compositionally biased region" description="Basic and acidic residues" evidence="1">
    <location>
        <begin position="378"/>
        <end position="393"/>
    </location>
</feature>
<comment type="caution">
    <text evidence="2">The sequence shown here is derived from an EMBL/GenBank/DDBJ whole genome shotgun (WGS) entry which is preliminary data.</text>
</comment>
<feature type="region of interest" description="Disordered" evidence="1">
    <location>
        <begin position="371"/>
        <end position="393"/>
    </location>
</feature>
<name>A0A9W8MQG8_9AGAR</name>
<dbReference type="Proteomes" id="UP001140091">
    <property type="component" value="Unassembled WGS sequence"/>
</dbReference>
<reference evidence="2" key="1">
    <citation type="submission" date="2022-06" db="EMBL/GenBank/DDBJ databases">
        <title>Genome Sequence of Candolleomyces eurysporus.</title>
        <authorList>
            <person name="Buettner E."/>
        </authorList>
    </citation>
    <scope>NUCLEOTIDE SEQUENCE</scope>
    <source>
        <strain evidence="2">VTCC 930004</strain>
    </source>
</reference>
<feature type="non-terminal residue" evidence="2">
    <location>
        <position position="393"/>
    </location>
</feature>
<protein>
    <submittedName>
        <fullName evidence="2">Uncharacterized protein</fullName>
    </submittedName>
</protein>
<accession>A0A9W8MQG8</accession>
<feature type="region of interest" description="Disordered" evidence="1">
    <location>
        <begin position="315"/>
        <end position="335"/>
    </location>
</feature>
<feature type="compositionally biased region" description="Low complexity" evidence="1">
    <location>
        <begin position="98"/>
        <end position="124"/>
    </location>
</feature>
<dbReference type="OrthoDB" id="514070at2759"/>
<feature type="region of interest" description="Disordered" evidence="1">
    <location>
        <begin position="82"/>
        <end position="138"/>
    </location>
</feature>
<keyword evidence="3" id="KW-1185">Reference proteome</keyword>
<sequence length="393" mass="43248">MSSSAEHTKLPLPQYLKLLTNGNVPVAKAMAAAGKIYKEHGSPSQLALLTDFKLKAAGIEDAADRKLILAAFRKAGFAPKRKTLKRTRDDQSEESAEKPSSSAAEAEPSSPSQSTATTTQPTSPTKRRRTQTKSGGGFDFNEVLDEDILKSKFIVVNRAPVMTAWATVVAERLNFKREEALSIEMNAVSKGITLGLYDKKKEQGLEASTNGAQPYVELIGRRVPVYRTQDEQWRALSNSNPVSPMTAFGYLSRSFRQALPHVIGTMRLLAESYDPSELNAKAWILYTSFRPEIDQWGKKSQLFCSKILALRKKEPDSPQTLPVNSASQDPTVANVGPELSHLSTSTTFSEEGAHLSLEEYEAALDEDHTFDQVNLDFSEPHSDDASKDSKPKV</sequence>
<gene>
    <name evidence="2" type="ORF">H1R20_g179</name>
</gene>
<dbReference type="AlphaFoldDB" id="A0A9W8MQG8"/>
<evidence type="ECO:0000256" key="1">
    <source>
        <dbReference type="SAM" id="MobiDB-lite"/>
    </source>
</evidence>
<organism evidence="2 3">
    <name type="scientific">Candolleomyces eurysporus</name>
    <dbReference type="NCBI Taxonomy" id="2828524"/>
    <lineage>
        <taxon>Eukaryota</taxon>
        <taxon>Fungi</taxon>
        <taxon>Dikarya</taxon>
        <taxon>Basidiomycota</taxon>
        <taxon>Agaricomycotina</taxon>
        <taxon>Agaricomycetes</taxon>
        <taxon>Agaricomycetidae</taxon>
        <taxon>Agaricales</taxon>
        <taxon>Agaricineae</taxon>
        <taxon>Psathyrellaceae</taxon>
        <taxon>Candolleomyces</taxon>
    </lineage>
</organism>
<proteinExistence type="predicted"/>
<feature type="compositionally biased region" description="Polar residues" evidence="1">
    <location>
        <begin position="317"/>
        <end position="331"/>
    </location>
</feature>
<evidence type="ECO:0000313" key="3">
    <source>
        <dbReference type="Proteomes" id="UP001140091"/>
    </source>
</evidence>